<feature type="region of interest" description="Disordered" evidence="1">
    <location>
        <begin position="185"/>
        <end position="262"/>
    </location>
</feature>
<evidence type="ECO:0000313" key="3">
    <source>
        <dbReference type="Proteomes" id="UP001291623"/>
    </source>
</evidence>
<evidence type="ECO:0008006" key="4">
    <source>
        <dbReference type="Google" id="ProtNLM"/>
    </source>
</evidence>
<name>A0AAE1UQ11_9SOLA</name>
<feature type="compositionally biased region" description="Low complexity" evidence="1">
    <location>
        <begin position="220"/>
        <end position="237"/>
    </location>
</feature>
<accession>A0AAE1UQ11</accession>
<dbReference type="Proteomes" id="UP001291623">
    <property type="component" value="Unassembled WGS sequence"/>
</dbReference>
<feature type="region of interest" description="Disordered" evidence="1">
    <location>
        <begin position="98"/>
        <end position="166"/>
    </location>
</feature>
<dbReference type="PANTHER" id="PTHR31286">
    <property type="entry name" value="GLYCINE-RICH CELL WALL STRUCTURAL PROTEIN 1.8-LIKE"/>
    <property type="match status" value="1"/>
</dbReference>
<comment type="caution">
    <text evidence="2">The sequence shown here is derived from an EMBL/GenBank/DDBJ whole genome shotgun (WGS) entry which is preliminary data.</text>
</comment>
<dbReference type="EMBL" id="JAVYJV010000023">
    <property type="protein sequence ID" value="KAK4338782.1"/>
    <property type="molecule type" value="Genomic_DNA"/>
</dbReference>
<evidence type="ECO:0000256" key="1">
    <source>
        <dbReference type="SAM" id="MobiDB-lite"/>
    </source>
</evidence>
<evidence type="ECO:0000313" key="2">
    <source>
        <dbReference type="EMBL" id="KAK4338782.1"/>
    </source>
</evidence>
<dbReference type="InterPro" id="IPR040256">
    <property type="entry name" value="At4g02000-like"/>
</dbReference>
<feature type="compositionally biased region" description="Low complexity" evidence="1">
    <location>
        <begin position="142"/>
        <end position="162"/>
    </location>
</feature>
<protein>
    <recommendedName>
        <fullName evidence="4">DUF4283 domain-containing protein</fullName>
    </recommendedName>
</protein>
<proteinExistence type="predicted"/>
<reference evidence="2" key="1">
    <citation type="submission" date="2023-12" db="EMBL/GenBank/DDBJ databases">
        <title>Genome assembly of Anisodus tanguticus.</title>
        <authorList>
            <person name="Wang Y.-J."/>
        </authorList>
    </citation>
    <scope>NUCLEOTIDE SEQUENCE</scope>
    <source>
        <strain evidence="2">KB-2021</strain>
        <tissue evidence="2">Leaf</tissue>
    </source>
</reference>
<sequence length="262" mass="29002">MALMARPMFYVKDKSQYYAMRTFKWDPWFTAEEETSIAMAWISLPTLPPNYYGESQLFSLAAAAGKPLMTDLATKNKSRPSCARVKVEIDLLKEHTSRTIHPELLNEGEKGKGNATGEEGNSGDGKGDKGKAKVDGGKEKVPQNPTHANPNTTNPNPTNLNPKYYNSKQAKNCNTWQVACNRHRKPAKQNQNPHKNLPKTIENPNQNGEMAAETTSAAINPNTTQNPNPTRTQNPTRNPKETRLGTQNPTQTCNPTKILTAT</sequence>
<feature type="compositionally biased region" description="Polar residues" evidence="1">
    <location>
        <begin position="244"/>
        <end position="262"/>
    </location>
</feature>
<feature type="compositionally biased region" description="Polar residues" evidence="1">
    <location>
        <begin position="202"/>
        <end position="219"/>
    </location>
</feature>
<dbReference type="PANTHER" id="PTHR31286:SF179">
    <property type="entry name" value="RNASE H TYPE-1 DOMAIN-CONTAINING PROTEIN"/>
    <property type="match status" value="1"/>
</dbReference>
<keyword evidence="3" id="KW-1185">Reference proteome</keyword>
<dbReference type="AlphaFoldDB" id="A0AAE1UQ11"/>
<gene>
    <name evidence="2" type="ORF">RND71_040244</name>
</gene>
<feature type="compositionally biased region" description="Basic and acidic residues" evidence="1">
    <location>
        <begin position="125"/>
        <end position="141"/>
    </location>
</feature>
<organism evidence="2 3">
    <name type="scientific">Anisodus tanguticus</name>
    <dbReference type="NCBI Taxonomy" id="243964"/>
    <lineage>
        <taxon>Eukaryota</taxon>
        <taxon>Viridiplantae</taxon>
        <taxon>Streptophyta</taxon>
        <taxon>Embryophyta</taxon>
        <taxon>Tracheophyta</taxon>
        <taxon>Spermatophyta</taxon>
        <taxon>Magnoliopsida</taxon>
        <taxon>eudicotyledons</taxon>
        <taxon>Gunneridae</taxon>
        <taxon>Pentapetalae</taxon>
        <taxon>asterids</taxon>
        <taxon>lamiids</taxon>
        <taxon>Solanales</taxon>
        <taxon>Solanaceae</taxon>
        <taxon>Solanoideae</taxon>
        <taxon>Hyoscyameae</taxon>
        <taxon>Anisodus</taxon>
    </lineage>
</organism>